<dbReference type="PANTHER" id="PTHR11941">
    <property type="entry name" value="ENOYL-COA HYDRATASE-RELATED"/>
    <property type="match status" value="1"/>
</dbReference>
<proteinExistence type="inferred from homology"/>
<dbReference type="GO" id="GO:0005739">
    <property type="term" value="C:mitochondrion"/>
    <property type="evidence" value="ECO:0000318"/>
    <property type="project" value="GO_Central"/>
</dbReference>
<dbReference type="Proteomes" id="UP000009022">
    <property type="component" value="Unassembled WGS sequence"/>
</dbReference>
<dbReference type="PhylomeDB" id="B3S9B9"/>
<keyword evidence="4" id="KW-1185">Reference proteome</keyword>
<dbReference type="InterPro" id="IPR029045">
    <property type="entry name" value="ClpP/crotonase-like_dom_sf"/>
</dbReference>
<comment type="similarity">
    <text evidence="1 2">Belongs to the enoyl-CoA hydratase/isomerase family.</text>
</comment>
<dbReference type="PANTHER" id="PTHR11941:SF45">
    <property type="entry name" value="ENOYL-COA DELTA ISOMERASE 1, MITOCHONDRIAL"/>
    <property type="match status" value="1"/>
</dbReference>
<dbReference type="SUPFAM" id="SSF52096">
    <property type="entry name" value="ClpP/crotonase"/>
    <property type="match status" value="1"/>
</dbReference>
<dbReference type="STRING" id="10228.B3S9B9"/>
<dbReference type="FunFam" id="3.90.226.10:FF:000149">
    <property type="entry name" value="Enoyl-CoA delta isomerase 1"/>
    <property type="match status" value="1"/>
</dbReference>
<dbReference type="Pfam" id="PF00378">
    <property type="entry name" value="ECH_1"/>
    <property type="match status" value="1"/>
</dbReference>
<evidence type="ECO:0000256" key="1">
    <source>
        <dbReference type="ARBA" id="ARBA00005254"/>
    </source>
</evidence>
<reference evidence="3 4" key="1">
    <citation type="journal article" date="2008" name="Nature">
        <title>The Trichoplax genome and the nature of placozoans.</title>
        <authorList>
            <person name="Srivastava M."/>
            <person name="Begovic E."/>
            <person name="Chapman J."/>
            <person name="Putnam N.H."/>
            <person name="Hellsten U."/>
            <person name="Kawashima T."/>
            <person name="Kuo A."/>
            <person name="Mitros T."/>
            <person name="Salamov A."/>
            <person name="Carpenter M.L."/>
            <person name="Signorovitch A.Y."/>
            <person name="Moreno M.A."/>
            <person name="Kamm K."/>
            <person name="Grimwood J."/>
            <person name="Schmutz J."/>
            <person name="Shapiro H."/>
            <person name="Grigoriev I.V."/>
            <person name="Buss L.W."/>
            <person name="Schierwater B."/>
            <person name="Dellaporta S.L."/>
            <person name="Rokhsar D.S."/>
        </authorList>
    </citation>
    <scope>NUCLEOTIDE SEQUENCE [LARGE SCALE GENOMIC DNA]</scope>
    <source>
        <strain evidence="3 4">Grell-BS-1999</strain>
    </source>
</reference>
<dbReference type="InterPro" id="IPR001753">
    <property type="entry name" value="Enoyl-CoA_hydra/iso"/>
</dbReference>
<dbReference type="PROSITE" id="PS00166">
    <property type="entry name" value="ENOYL_COA_HYDRATASE"/>
    <property type="match status" value="1"/>
</dbReference>
<dbReference type="CTD" id="6758089"/>
<dbReference type="Gene3D" id="3.90.226.10">
    <property type="entry name" value="2-enoyl-CoA Hydratase, Chain A, domain 1"/>
    <property type="match status" value="1"/>
</dbReference>
<dbReference type="OrthoDB" id="1696280at2759"/>
<accession>B3S9B9</accession>
<dbReference type="eggNOG" id="KOG1683">
    <property type="taxonomic scope" value="Eukaryota"/>
</dbReference>
<evidence type="ECO:0000313" key="3">
    <source>
        <dbReference type="EMBL" id="EDV20676.1"/>
    </source>
</evidence>
<protein>
    <recommendedName>
        <fullName evidence="5">Enoyl-CoA delta isomerase 1, mitochondrial</fullName>
    </recommendedName>
</protein>
<dbReference type="AlphaFoldDB" id="B3S9B9"/>
<evidence type="ECO:0000256" key="2">
    <source>
        <dbReference type="RuleBase" id="RU003707"/>
    </source>
</evidence>
<evidence type="ECO:0008006" key="5">
    <source>
        <dbReference type="Google" id="ProtNLM"/>
    </source>
</evidence>
<name>B3S9B9_TRIAD</name>
<dbReference type="KEGG" id="tad:TRIADDRAFT_60851"/>
<dbReference type="GeneID" id="6758089"/>
<evidence type="ECO:0000313" key="4">
    <source>
        <dbReference type="Proteomes" id="UP000009022"/>
    </source>
</evidence>
<dbReference type="EMBL" id="DS985258">
    <property type="protein sequence ID" value="EDV20676.1"/>
    <property type="molecule type" value="Genomic_DNA"/>
</dbReference>
<gene>
    <name evidence="3" type="ORF">TRIADDRAFT_60851</name>
</gene>
<dbReference type="FunCoup" id="B3S9B9">
    <property type="interactions" value="727"/>
</dbReference>
<dbReference type="InterPro" id="IPR018376">
    <property type="entry name" value="Enoyl-CoA_hyd/isom_CS"/>
</dbReference>
<dbReference type="OMA" id="EAWFAPD"/>
<dbReference type="GO" id="GO:0006635">
    <property type="term" value="P:fatty acid beta-oxidation"/>
    <property type="evidence" value="ECO:0000318"/>
    <property type="project" value="GO_Central"/>
</dbReference>
<dbReference type="InParanoid" id="B3S9B9"/>
<dbReference type="CDD" id="cd06558">
    <property type="entry name" value="crotonase-like"/>
    <property type="match status" value="1"/>
</dbReference>
<organism evidence="3 4">
    <name type="scientific">Trichoplax adhaerens</name>
    <name type="common">Trichoplax reptans</name>
    <dbReference type="NCBI Taxonomy" id="10228"/>
    <lineage>
        <taxon>Eukaryota</taxon>
        <taxon>Metazoa</taxon>
        <taxon>Placozoa</taxon>
        <taxon>Uniplacotomia</taxon>
        <taxon>Trichoplacea</taxon>
        <taxon>Trichoplacidae</taxon>
        <taxon>Trichoplax</taxon>
    </lineage>
</organism>
<dbReference type="GO" id="GO:0003824">
    <property type="term" value="F:catalytic activity"/>
    <property type="evidence" value="ECO:0007669"/>
    <property type="project" value="InterPro"/>
</dbReference>
<sequence length="263" mass="29434">MSSVGSANFKVDIQDDVATVRMAKSPGNALDLSFFQEFLDVFNEVENSCRGMILTSDLPQIYSAGLNIKAVAQLSSTSEVNEFLAGLEKFWFRIYSSKLATVAAINGHATAAGCSVALACDYRIMSKGDKKPYTIGLNEPRLGLEIPFWLLEAYKDTISNRNIDLHAQLGTLFPEEEAAKLGLVDQLVSKEELLPEAQKRMKEFLNVADHSRQGCKLLLRRNLMNHYSQVGDKERQRLAETLTSPKTRELIKEMIMKLSKPRK</sequence>
<dbReference type="RefSeq" id="XP_002116876.1">
    <property type="nucleotide sequence ID" value="XM_002116840.1"/>
</dbReference>
<dbReference type="HOGENOM" id="CLU_009834_7_5_1"/>